<name>A0AC35FNP4_9BILA</name>
<dbReference type="Proteomes" id="UP000887580">
    <property type="component" value="Unplaced"/>
</dbReference>
<proteinExistence type="predicted"/>
<evidence type="ECO:0000313" key="1">
    <source>
        <dbReference type="Proteomes" id="UP000887580"/>
    </source>
</evidence>
<evidence type="ECO:0000313" key="2">
    <source>
        <dbReference type="WBParaSite" id="PS1159_v2.g18758.t1"/>
    </source>
</evidence>
<accession>A0AC35FNP4</accession>
<sequence length="301" mass="34484">MLIAIVSMPSEIGRREAIRKSWTNNTNVNKNFTKVVFIIGKTGSDKAEIESAKYNDIIFTDITERYYNLSLKTFAIFDFAHKQCFNVECIIKADSDNILNVRGFEELCQTQIVNKTPPMGYIGGFCNVSTNIHRETGNKWHIPYYVYSEEKLPKYCSSGVYAYFGRNSWHSIYKSCLNSQFFYSSNMRHLPEDVLFTGIFANYAEIPRINIPGFSYQDKPKIFCGNKFIVSLFGYILSAIASIVINEEPAFFSIYDLSVIVGTFQLFIHILWLISMISIVKGGGNDDDYEMFDVNEETFSV</sequence>
<protein>
    <submittedName>
        <fullName evidence="2">Hexosyltransferase</fullName>
    </submittedName>
</protein>
<organism evidence="1 2">
    <name type="scientific">Panagrolaimus sp. PS1159</name>
    <dbReference type="NCBI Taxonomy" id="55785"/>
    <lineage>
        <taxon>Eukaryota</taxon>
        <taxon>Metazoa</taxon>
        <taxon>Ecdysozoa</taxon>
        <taxon>Nematoda</taxon>
        <taxon>Chromadorea</taxon>
        <taxon>Rhabditida</taxon>
        <taxon>Tylenchina</taxon>
        <taxon>Panagrolaimomorpha</taxon>
        <taxon>Panagrolaimoidea</taxon>
        <taxon>Panagrolaimidae</taxon>
        <taxon>Panagrolaimus</taxon>
    </lineage>
</organism>
<reference evidence="2" key="1">
    <citation type="submission" date="2022-11" db="UniProtKB">
        <authorList>
            <consortium name="WormBaseParasite"/>
        </authorList>
    </citation>
    <scope>IDENTIFICATION</scope>
</reference>
<dbReference type="WBParaSite" id="PS1159_v2.g18758.t1">
    <property type="protein sequence ID" value="PS1159_v2.g18758.t1"/>
    <property type="gene ID" value="PS1159_v2.g18758"/>
</dbReference>